<dbReference type="EMBL" id="RSDW01000001">
    <property type="protein sequence ID" value="RSL18622.1"/>
    <property type="molecule type" value="Genomic_DNA"/>
</dbReference>
<reference evidence="2 3" key="1">
    <citation type="submission" date="2018-12" db="EMBL/GenBank/DDBJ databases">
        <title>Sequencing of bacterial isolates from soil warming experiment in Harvard Forest, Massachusetts, USA.</title>
        <authorList>
            <person name="Deangelis K."/>
        </authorList>
    </citation>
    <scope>NUCLEOTIDE SEQUENCE [LARGE SCALE GENOMIC DNA]</scope>
    <source>
        <strain evidence="2 3">EB153</strain>
    </source>
</reference>
<sequence length="278" mass="30836">MKISDRFTDYGLIGGLFWVLQFIIWFAWRDEPVAQVFASFTGHFDKITGASATLVAAIGLIAVFSTGLFINVAGVVIFRRYETFAFRDNLNRNLHWLKPFLDANSLYVRDDLRRIVAPLGYEKRRAIDNKIATSEGQNERKGIFEYSAAARDAYVRLDSFLLSYVAIAAGADKTKMHDDRIALADSVRAVAAALVIWGMEMIGFILVSKHTSIVKALTVLSMCAMSGLALNVVIGAFQRVCSTLFALVYVIYERDHPELKPGSVTTVKPPSEGILKPS</sequence>
<comment type="caution">
    <text evidence="2">The sequence shown here is derived from an EMBL/GenBank/DDBJ whole genome shotgun (WGS) entry which is preliminary data.</text>
</comment>
<evidence type="ECO:0000313" key="2">
    <source>
        <dbReference type="EMBL" id="RSL18622.1"/>
    </source>
</evidence>
<keyword evidence="1" id="KW-0812">Transmembrane</keyword>
<evidence type="ECO:0000313" key="3">
    <source>
        <dbReference type="Proteomes" id="UP000269669"/>
    </source>
</evidence>
<dbReference type="RefSeq" id="WP_125486962.1">
    <property type="nucleotide sequence ID" value="NZ_RSDW01000001.1"/>
</dbReference>
<organism evidence="2 3">
    <name type="scientific">Edaphobacter aggregans</name>
    <dbReference type="NCBI Taxonomy" id="570835"/>
    <lineage>
        <taxon>Bacteria</taxon>
        <taxon>Pseudomonadati</taxon>
        <taxon>Acidobacteriota</taxon>
        <taxon>Terriglobia</taxon>
        <taxon>Terriglobales</taxon>
        <taxon>Acidobacteriaceae</taxon>
        <taxon>Edaphobacter</taxon>
    </lineage>
</organism>
<accession>A0A3R9P121</accession>
<dbReference type="AlphaFoldDB" id="A0A3R9P121"/>
<dbReference type="Proteomes" id="UP000269669">
    <property type="component" value="Unassembled WGS sequence"/>
</dbReference>
<feature type="transmembrane region" description="Helical" evidence="1">
    <location>
        <begin position="7"/>
        <end position="28"/>
    </location>
</feature>
<feature type="transmembrane region" description="Helical" evidence="1">
    <location>
        <begin position="48"/>
        <end position="78"/>
    </location>
</feature>
<gene>
    <name evidence="2" type="ORF">EDE15_4212</name>
</gene>
<feature type="transmembrane region" description="Helical" evidence="1">
    <location>
        <begin position="189"/>
        <end position="208"/>
    </location>
</feature>
<dbReference type="OrthoDB" id="10008467at2"/>
<protein>
    <submittedName>
        <fullName evidence="2">Uncharacterized protein</fullName>
    </submittedName>
</protein>
<keyword evidence="3" id="KW-1185">Reference proteome</keyword>
<proteinExistence type="predicted"/>
<keyword evidence="1" id="KW-0472">Membrane</keyword>
<evidence type="ECO:0000256" key="1">
    <source>
        <dbReference type="SAM" id="Phobius"/>
    </source>
</evidence>
<keyword evidence="1" id="KW-1133">Transmembrane helix</keyword>
<name>A0A3R9P121_9BACT</name>